<proteinExistence type="predicted"/>
<dbReference type="AlphaFoldDB" id="Q0UYR5"/>
<organism evidence="2 3">
    <name type="scientific">Phaeosphaeria nodorum (strain SN15 / ATCC MYA-4574 / FGSC 10173)</name>
    <name type="common">Glume blotch fungus</name>
    <name type="synonym">Parastagonospora nodorum</name>
    <dbReference type="NCBI Taxonomy" id="321614"/>
    <lineage>
        <taxon>Eukaryota</taxon>
        <taxon>Fungi</taxon>
        <taxon>Dikarya</taxon>
        <taxon>Ascomycota</taxon>
        <taxon>Pezizomycotina</taxon>
        <taxon>Dothideomycetes</taxon>
        <taxon>Pleosporomycetidae</taxon>
        <taxon>Pleosporales</taxon>
        <taxon>Pleosporineae</taxon>
        <taxon>Phaeosphaeriaceae</taxon>
        <taxon>Parastagonospora</taxon>
    </lineage>
</organism>
<dbReference type="EMBL" id="CH445328">
    <property type="protein sequence ID" value="EAT89830.1"/>
    <property type="molecule type" value="Genomic_DNA"/>
</dbReference>
<gene>
    <name evidence="2" type="ORF">SNOG_03099</name>
</gene>
<dbReference type="KEGG" id="pno:SNOG_03099"/>
<feature type="region of interest" description="Disordered" evidence="1">
    <location>
        <begin position="1"/>
        <end position="145"/>
    </location>
</feature>
<evidence type="ECO:0000256" key="1">
    <source>
        <dbReference type="SAM" id="MobiDB-lite"/>
    </source>
</evidence>
<feature type="compositionally biased region" description="Basic and acidic residues" evidence="1">
    <location>
        <begin position="20"/>
        <end position="29"/>
    </location>
</feature>
<dbReference type="GeneID" id="5970541"/>
<dbReference type="VEuPathDB" id="FungiDB:JI435_031000"/>
<accession>Q0UYR5</accession>
<feature type="compositionally biased region" description="Polar residues" evidence="1">
    <location>
        <begin position="136"/>
        <end position="145"/>
    </location>
</feature>
<dbReference type="HOGENOM" id="CLU_1787518_0_0_1"/>
<reference evidence="3" key="1">
    <citation type="journal article" date="2007" name="Plant Cell">
        <title>Dothideomycete-plant interactions illuminated by genome sequencing and EST analysis of the wheat pathogen Stagonospora nodorum.</title>
        <authorList>
            <person name="Hane J.K."/>
            <person name="Lowe R.G."/>
            <person name="Solomon P.S."/>
            <person name="Tan K.C."/>
            <person name="Schoch C.L."/>
            <person name="Spatafora J.W."/>
            <person name="Crous P.W."/>
            <person name="Kodira C."/>
            <person name="Birren B.W."/>
            <person name="Galagan J.E."/>
            <person name="Torriani S.F."/>
            <person name="McDonald B.A."/>
            <person name="Oliver R.P."/>
        </authorList>
    </citation>
    <scope>NUCLEOTIDE SEQUENCE [LARGE SCALE GENOMIC DNA]</scope>
    <source>
        <strain evidence="3">SN15 / ATCC MYA-4574 / FGSC 10173</strain>
    </source>
</reference>
<evidence type="ECO:0000313" key="3">
    <source>
        <dbReference type="Proteomes" id="UP000001055"/>
    </source>
</evidence>
<feature type="compositionally biased region" description="Low complexity" evidence="1">
    <location>
        <begin position="73"/>
        <end position="83"/>
    </location>
</feature>
<dbReference type="RefSeq" id="XP_001793684.1">
    <property type="nucleotide sequence ID" value="XM_001793632.1"/>
</dbReference>
<evidence type="ECO:0000313" key="2">
    <source>
        <dbReference type="EMBL" id="EAT89830.1"/>
    </source>
</evidence>
<dbReference type="InParanoid" id="Q0UYR5"/>
<name>Q0UYR5_PHANO</name>
<dbReference type="Proteomes" id="UP000001055">
    <property type="component" value="Unassembled WGS sequence"/>
</dbReference>
<protein>
    <submittedName>
        <fullName evidence="2">Uncharacterized protein</fullName>
    </submittedName>
</protein>
<sequence length="145" mass="16032">MTDRGSAFDGRQPTSRHRSLSPEDPRYRYENLSYSSGAHAGGPSRTRPRPSRTSSDVSNPPHAASPPYRDSSRASSTASKSTRNTLKKVLRRDSLHADASPRSPNGQYYHEGGSSGNVSRLEQIEEGKKSRRLRNEASSTRQLFS</sequence>